<dbReference type="InterPro" id="IPR003347">
    <property type="entry name" value="JmjC_dom"/>
</dbReference>
<dbReference type="SMART" id="SM00558">
    <property type="entry name" value="JmjC"/>
    <property type="match status" value="1"/>
</dbReference>
<dbReference type="HOGENOM" id="CLU_016785_6_0_1"/>
<dbReference type="PANTHER" id="PTHR12461:SF99">
    <property type="entry name" value="BIFUNCTIONAL PEPTIDASE AND (3S)-LYSYL HYDROXYLASE JMJD7"/>
    <property type="match status" value="1"/>
</dbReference>
<feature type="compositionally biased region" description="Acidic residues" evidence="1">
    <location>
        <begin position="431"/>
        <end position="451"/>
    </location>
</feature>
<dbReference type="RefSeq" id="XP_016239549.1">
    <property type="nucleotide sequence ID" value="XM_016377979.1"/>
</dbReference>
<reference evidence="3 4" key="1">
    <citation type="submission" date="2015-01" db="EMBL/GenBank/DDBJ databases">
        <title>The Genome Sequence of Exophiala spinifera CBS89968.</title>
        <authorList>
            <consortium name="The Broad Institute Genomics Platform"/>
            <person name="Cuomo C."/>
            <person name="de Hoog S."/>
            <person name="Gorbushina A."/>
            <person name="Stielow B."/>
            <person name="Teixiera M."/>
            <person name="Abouelleil A."/>
            <person name="Chapman S.B."/>
            <person name="Priest M."/>
            <person name="Young S.K."/>
            <person name="Wortman J."/>
            <person name="Nusbaum C."/>
            <person name="Birren B."/>
        </authorList>
    </citation>
    <scope>NUCLEOTIDE SEQUENCE [LARGE SCALE GENOMIC DNA]</scope>
    <source>
        <strain evidence="3 4">CBS 89968</strain>
    </source>
</reference>
<evidence type="ECO:0000313" key="3">
    <source>
        <dbReference type="EMBL" id="KIW19333.1"/>
    </source>
</evidence>
<dbReference type="Proteomes" id="UP000053328">
    <property type="component" value="Unassembled WGS sequence"/>
</dbReference>
<dbReference type="OrthoDB" id="415358at2759"/>
<feature type="compositionally biased region" description="Acidic residues" evidence="1">
    <location>
        <begin position="199"/>
        <end position="218"/>
    </location>
</feature>
<feature type="region of interest" description="Disordered" evidence="1">
    <location>
        <begin position="61"/>
        <end position="89"/>
    </location>
</feature>
<evidence type="ECO:0000256" key="1">
    <source>
        <dbReference type="SAM" id="MobiDB-lite"/>
    </source>
</evidence>
<accession>A0A0D2BK90</accession>
<dbReference type="Pfam" id="PF13621">
    <property type="entry name" value="Cupin_8"/>
    <property type="match status" value="1"/>
</dbReference>
<organism evidence="3 4">
    <name type="scientific">Exophiala spinifera</name>
    <dbReference type="NCBI Taxonomy" id="91928"/>
    <lineage>
        <taxon>Eukaryota</taxon>
        <taxon>Fungi</taxon>
        <taxon>Dikarya</taxon>
        <taxon>Ascomycota</taxon>
        <taxon>Pezizomycotina</taxon>
        <taxon>Eurotiomycetes</taxon>
        <taxon>Chaetothyriomycetidae</taxon>
        <taxon>Chaetothyriales</taxon>
        <taxon>Herpotrichiellaceae</taxon>
        <taxon>Exophiala</taxon>
    </lineage>
</organism>
<dbReference type="STRING" id="91928.A0A0D2BK90"/>
<evidence type="ECO:0000259" key="2">
    <source>
        <dbReference type="PROSITE" id="PS51184"/>
    </source>
</evidence>
<feature type="region of interest" description="Disordered" evidence="1">
    <location>
        <begin position="146"/>
        <end position="221"/>
    </location>
</feature>
<dbReference type="InterPro" id="IPR014710">
    <property type="entry name" value="RmlC-like_jellyroll"/>
</dbReference>
<feature type="compositionally biased region" description="Polar residues" evidence="1">
    <location>
        <begin position="292"/>
        <end position="302"/>
    </location>
</feature>
<dbReference type="PANTHER" id="PTHR12461">
    <property type="entry name" value="HYPOXIA-INDUCIBLE FACTOR 1 ALPHA INHIBITOR-RELATED"/>
    <property type="match status" value="1"/>
</dbReference>
<feature type="compositionally biased region" description="Low complexity" evidence="1">
    <location>
        <begin position="258"/>
        <end position="276"/>
    </location>
</feature>
<feature type="compositionally biased region" description="Basic residues" evidence="1">
    <location>
        <begin position="303"/>
        <end position="312"/>
    </location>
</feature>
<feature type="compositionally biased region" description="Gly residues" evidence="1">
    <location>
        <begin position="414"/>
        <end position="424"/>
    </location>
</feature>
<dbReference type="EMBL" id="KN847493">
    <property type="protein sequence ID" value="KIW19333.1"/>
    <property type="molecule type" value="Genomic_DNA"/>
</dbReference>
<name>A0A0D2BK90_9EURO</name>
<dbReference type="GeneID" id="27330710"/>
<feature type="compositionally biased region" description="Acidic residues" evidence="1">
    <location>
        <begin position="242"/>
        <end position="251"/>
    </location>
</feature>
<feature type="compositionally biased region" description="Pro residues" evidence="1">
    <location>
        <begin position="459"/>
        <end position="468"/>
    </location>
</feature>
<feature type="region of interest" description="Disordered" evidence="1">
    <location>
        <begin position="406"/>
        <end position="490"/>
    </location>
</feature>
<dbReference type="PROSITE" id="PS51184">
    <property type="entry name" value="JMJC"/>
    <property type="match status" value="1"/>
</dbReference>
<protein>
    <recommendedName>
        <fullName evidence="2">JmjC domain-containing protein</fullName>
    </recommendedName>
</protein>
<dbReference type="SUPFAM" id="SSF51197">
    <property type="entry name" value="Clavaminate synthase-like"/>
    <property type="match status" value="1"/>
</dbReference>
<dbReference type="AlphaFoldDB" id="A0A0D2BK90"/>
<feature type="compositionally biased region" description="Basic and acidic residues" evidence="1">
    <location>
        <begin position="61"/>
        <end position="71"/>
    </location>
</feature>
<gene>
    <name evidence="3" type="ORF">PV08_03627</name>
</gene>
<dbReference type="InterPro" id="IPR041667">
    <property type="entry name" value="Cupin_8"/>
</dbReference>
<dbReference type="Gene3D" id="2.60.120.10">
    <property type="entry name" value="Jelly Rolls"/>
    <property type="match status" value="2"/>
</dbReference>
<feature type="compositionally biased region" description="Basic residues" evidence="1">
    <location>
        <begin position="156"/>
        <end position="168"/>
    </location>
</feature>
<keyword evidence="4" id="KW-1185">Reference proteome</keyword>
<evidence type="ECO:0000313" key="4">
    <source>
        <dbReference type="Proteomes" id="UP000053328"/>
    </source>
</evidence>
<sequence>MVHRTPVDSSASSSAASILLQLIEDYHAFNPGGVPVLPYPTPLEFSKQVSRGRPCVYRLDPDNQPARHDGSPDVDGSGIGDGLPPSRSGFFRRRRQLERDAKARAEMESVLLHPAFSWTKKALCEKVTEDVDVAVTPDGRADSLYTIRRAFSGSGTRRRRRPSPRSSKKSREGDSTSDDQQSGHGHGHEEGEGNCSSEQEQEQGQEEEEEEEEEEVEEVFVQPATITMSLSSLFDKLIPRDVEEEEEEEREEKEKPTSESAATTTTTTSTASSPSTHLSGINTHEPDEKNTRNTGPNDQSGRTRPRRQKSRRIHYLQSQNSNLTSTPLSPLLADLPRQLPFAHDVLGDPEAINIWIGTSDSVTSTHRDPYENLYVVLKGCKKFTLYPPVEELCLHATKVRTGHHVLIDDDDRGGGGGDGGGGDRVNGDFEIVLDCDDDDDDDDDDSNNDQDQDSHTPLHPGPPPPNSHPDPDSDTDDVGRGKGTKIPWIPIDPDLVTSLPPDTVASRYPYYRYSHPVRVTVWEGEILYLPSGWFHHVRQECGVWDDDGDDDDDGDGTLAPCIAVNYWYDMDYEGEKYATREMMTRLVETARRGDQS</sequence>
<dbReference type="VEuPathDB" id="FungiDB:PV08_03627"/>
<proteinExistence type="predicted"/>
<feature type="domain" description="JmjC" evidence="2">
    <location>
        <begin position="324"/>
        <end position="583"/>
    </location>
</feature>
<feature type="region of interest" description="Disordered" evidence="1">
    <location>
        <begin position="236"/>
        <end position="312"/>
    </location>
</feature>